<feature type="compositionally biased region" description="Basic and acidic residues" evidence="1">
    <location>
        <begin position="185"/>
        <end position="194"/>
    </location>
</feature>
<dbReference type="GO" id="GO:0004867">
    <property type="term" value="F:serine-type endopeptidase inhibitor activity"/>
    <property type="evidence" value="ECO:0007669"/>
    <property type="project" value="InterPro"/>
</dbReference>
<accession>A0A0C2GWS9</accession>
<dbReference type="Proteomes" id="UP000054047">
    <property type="component" value="Unassembled WGS sequence"/>
</dbReference>
<feature type="compositionally biased region" description="Basic and acidic residues" evidence="1">
    <location>
        <begin position="45"/>
        <end position="59"/>
    </location>
</feature>
<dbReference type="EMBL" id="KN729989">
    <property type="protein sequence ID" value="KIH61591.1"/>
    <property type="molecule type" value="Genomic_DNA"/>
</dbReference>
<feature type="compositionally biased region" description="Basic and acidic residues" evidence="1">
    <location>
        <begin position="89"/>
        <end position="145"/>
    </location>
</feature>
<dbReference type="PROSITE" id="PS50279">
    <property type="entry name" value="BPTI_KUNITZ_2"/>
    <property type="match status" value="1"/>
</dbReference>
<feature type="domain" description="BPTI/Kunitz inhibitor" evidence="2">
    <location>
        <begin position="1"/>
        <end position="37"/>
    </location>
</feature>
<feature type="compositionally biased region" description="Basic residues" evidence="1">
    <location>
        <begin position="171"/>
        <end position="184"/>
    </location>
</feature>
<feature type="compositionally biased region" description="Basic and acidic residues" evidence="1">
    <location>
        <begin position="152"/>
        <end position="162"/>
    </location>
</feature>
<sequence length="210" mass="23170">MMYGYDKKKNRCVIFFYNGKGGNPNRFKHEYECIKTCGARSSGRSWEENKTPMPKEKTTTEITTTTTTDPTTGPIAGLIAGLNTQPTTSEHEDNKDGDENKKGDKNGHGKTEGRNGDDRKRDKNGDGKIGDGNGDNKKGGKDADGKTGGGKGDNKKGDKSGDGRIGGGKGRQQKRRQKWGRQNRRQQDDYDDGKVPLLHKWCHPALTYFS</sequence>
<feature type="region of interest" description="Disordered" evidence="1">
    <location>
        <begin position="41"/>
        <end position="195"/>
    </location>
</feature>
<dbReference type="SUPFAM" id="SSF57362">
    <property type="entry name" value="BPTI-like"/>
    <property type="match status" value="1"/>
</dbReference>
<feature type="compositionally biased region" description="Low complexity" evidence="1">
    <location>
        <begin position="60"/>
        <end position="72"/>
    </location>
</feature>
<proteinExistence type="predicted"/>
<dbReference type="Gene3D" id="4.10.410.10">
    <property type="entry name" value="Pancreatic trypsin inhibitor Kunitz domain"/>
    <property type="match status" value="1"/>
</dbReference>
<evidence type="ECO:0000313" key="4">
    <source>
        <dbReference type="Proteomes" id="UP000054047"/>
    </source>
</evidence>
<evidence type="ECO:0000256" key="1">
    <source>
        <dbReference type="SAM" id="MobiDB-lite"/>
    </source>
</evidence>
<keyword evidence="4" id="KW-1185">Reference proteome</keyword>
<protein>
    <submittedName>
        <fullName evidence="3">Kunitz/Bovine pancreatic trypsin inhibitor domain protein</fullName>
    </submittedName>
</protein>
<organism evidence="3 4">
    <name type="scientific">Ancylostoma duodenale</name>
    <dbReference type="NCBI Taxonomy" id="51022"/>
    <lineage>
        <taxon>Eukaryota</taxon>
        <taxon>Metazoa</taxon>
        <taxon>Ecdysozoa</taxon>
        <taxon>Nematoda</taxon>
        <taxon>Chromadorea</taxon>
        <taxon>Rhabditida</taxon>
        <taxon>Rhabditina</taxon>
        <taxon>Rhabditomorpha</taxon>
        <taxon>Strongyloidea</taxon>
        <taxon>Ancylostomatidae</taxon>
        <taxon>Ancylostomatinae</taxon>
        <taxon>Ancylostoma</taxon>
    </lineage>
</organism>
<gene>
    <name evidence="3" type="ORF">ANCDUO_08134</name>
</gene>
<dbReference type="AlphaFoldDB" id="A0A0C2GWS9"/>
<dbReference type="InterPro" id="IPR002223">
    <property type="entry name" value="Kunitz_BPTI"/>
</dbReference>
<evidence type="ECO:0000259" key="2">
    <source>
        <dbReference type="PROSITE" id="PS50279"/>
    </source>
</evidence>
<evidence type="ECO:0000313" key="3">
    <source>
        <dbReference type="EMBL" id="KIH61591.1"/>
    </source>
</evidence>
<dbReference type="OrthoDB" id="5877496at2759"/>
<dbReference type="Pfam" id="PF00014">
    <property type="entry name" value="Kunitz_BPTI"/>
    <property type="match status" value="1"/>
</dbReference>
<dbReference type="InterPro" id="IPR036880">
    <property type="entry name" value="Kunitz_BPTI_sf"/>
</dbReference>
<name>A0A0C2GWS9_9BILA</name>
<reference evidence="3 4" key="1">
    <citation type="submission" date="2013-12" db="EMBL/GenBank/DDBJ databases">
        <title>Draft genome of the parsitic nematode Ancylostoma duodenale.</title>
        <authorList>
            <person name="Mitreva M."/>
        </authorList>
    </citation>
    <scope>NUCLEOTIDE SEQUENCE [LARGE SCALE GENOMIC DNA]</scope>
    <source>
        <strain evidence="3 4">Zhejiang</strain>
    </source>
</reference>